<sequence>MKKLILLLIAVTFGCKPTQQQTTPKIVSTIKNNISQKLDNCSKNGDCTFELIPNKSIIFKKDNFGIGYPILNEGNKTVLKYTFNKKTPPNTADANYSEIIYAELDANINEISLENLSLQQVKLYFGRLCYCKGSTGYFAIKKGKFNITKPTKNTINFSAKFEITEVPQIVKNFNTTVSIK</sequence>
<name>A0A1H2RRQ6_9FLAO</name>
<gene>
    <name evidence="1" type="ORF">SAMN05444411_101305</name>
</gene>
<dbReference type="EMBL" id="FNNJ01000001">
    <property type="protein sequence ID" value="SDW22007.1"/>
    <property type="molecule type" value="Genomic_DNA"/>
</dbReference>
<dbReference type="Proteomes" id="UP000199595">
    <property type="component" value="Unassembled WGS sequence"/>
</dbReference>
<dbReference type="OrthoDB" id="1447646at2"/>
<keyword evidence="2" id="KW-1185">Reference proteome</keyword>
<accession>A0A1H2RRQ6</accession>
<organism evidence="1 2">
    <name type="scientific">Lutibacter oricola</name>
    <dbReference type="NCBI Taxonomy" id="762486"/>
    <lineage>
        <taxon>Bacteria</taxon>
        <taxon>Pseudomonadati</taxon>
        <taxon>Bacteroidota</taxon>
        <taxon>Flavobacteriia</taxon>
        <taxon>Flavobacteriales</taxon>
        <taxon>Flavobacteriaceae</taxon>
        <taxon>Lutibacter</taxon>
    </lineage>
</organism>
<proteinExistence type="predicted"/>
<evidence type="ECO:0000313" key="1">
    <source>
        <dbReference type="EMBL" id="SDW22007.1"/>
    </source>
</evidence>
<protein>
    <recommendedName>
        <fullName evidence="3">Lipoprotein</fullName>
    </recommendedName>
</protein>
<dbReference type="AlphaFoldDB" id="A0A1H2RRQ6"/>
<reference evidence="1 2" key="1">
    <citation type="submission" date="2016-10" db="EMBL/GenBank/DDBJ databases">
        <authorList>
            <person name="de Groot N.N."/>
        </authorList>
    </citation>
    <scope>NUCLEOTIDE SEQUENCE [LARGE SCALE GENOMIC DNA]</scope>
    <source>
        <strain evidence="1 2">DSM 24956</strain>
    </source>
</reference>
<dbReference type="PROSITE" id="PS51257">
    <property type="entry name" value="PROKAR_LIPOPROTEIN"/>
    <property type="match status" value="1"/>
</dbReference>
<dbReference type="RefSeq" id="WP_090119004.1">
    <property type="nucleotide sequence ID" value="NZ_FNNJ01000001.1"/>
</dbReference>
<evidence type="ECO:0008006" key="3">
    <source>
        <dbReference type="Google" id="ProtNLM"/>
    </source>
</evidence>
<evidence type="ECO:0000313" key="2">
    <source>
        <dbReference type="Proteomes" id="UP000199595"/>
    </source>
</evidence>
<dbReference type="STRING" id="762486.SAMN05444411_101305"/>